<dbReference type="HOGENOM" id="CLU_125691_0_0_1"/>
<feature type="coiled-coil region" evidence="1">
    <location>
        <begin position="11"/>
        <end position="59"/>
    </location>
</feature>
<proteinExistence type="predicted"/>
<dbReference type="EnsemblPlants" id="ONIVA08G06390.1">
    <property type="protein sequence ID" value="ONIVA08G06390.1"/>
    <property type="gene ID" value="ONIVA08G06390"/>
</dbReference>
<dbReference type="Pfam" id="PF24922">
    <property type="entry name" value="ACBP4_C"/>
    <property type="match status" value="1"/>
</dbReference>
<feature type="domain" description="Acyl-CoA-binding" evidence="2">
    <location>
        <begin position="18"/>
        <end position="62"/>
    </location>
</feature>
<dbReference type="InterPro" id="IPR056819">
    <property type="entry name" value="ACBP4-6_C"/>
</dbReference>
<accession>A0A0E0I8H0</accession>
<dbReference type="Gramene" id="ONIVA08G06390.1">
    <property type="protein sequence ID" value="ONIVA08G06390.1"/>
    <property type="gene ID" value="ONIVA08G06390"/>
</dbReference>
<evidence type="ECO:0000313" key="4">
    <source>
        <dbReference type="Proteomes" id="UP000006591"/>
    </source>
</evidence>
<dbReference type="STRING" id="4536.A0A0E0I8H0"/>
<dbReference type="AlphaFoldDB" id="A0A0E0I8H0"/>
<dbReference type="Proteomes" id="UP000006591">
    <property type="component" value="Chromosome 8"/>
</dbReference>
<dbReference type="eggNOG" id="KOG0379">
    <property type="taxonomic scope" value="Eukaryota"/>
</dbReference>
<reference evidence="3" key="2">
    <citation type="submission" date="2018-04" db="EMBL/GenBank/DDBJ databases">
        <title>OnivRS2 (Oryza nivara Reference Sequence Version 2).</title>
        <authorList>
            <person name="Zhang J."/>
            <person name="Kudrna D."/>
            <person name="Lee S."/>
            <person name="Talag J."/>
            <person name="Rajasekar S."/>
            <person name="Welchert J."/>
            <person name="Hsing Y.-I."/>
            <person name="Wing R.A."/>
        </authorList>
    </citation>
    <scope>NUCLEOTIDE SEQUENCE [LARGE SCALE GENOMIC DNA]</scope>
    <source>
        <strain evidence="3">SL10</strain>
    </source>
</reference>
<keyword evidence="1" id="KW-0175">Coiled coil</keyword>
<evidence type="ECO:0000256" key="1">
    <source>
        <dbReference type="SAM" id="Coils"/>
    </source>
</evidence>
<organism evidence="3">
    <name type="scientific">Oryza nivara</name>
    <name type="common">Indian wild rice</name>
    <name type="synonym">Oryza sativa f. spontanea</name>
    <dbReference type="NCBI Taxonomy" id="4536"/>
    <lineage>
        <taxon>Eukaryota</taxon>
        <taxon>Viridiplantae</taxon>
        <taxon>Streptophyta</taxon>
        <taxon>Embryophyta</taxon>
        <taxon>Tracheophyta</taxon>
        <taxon>Spermatophyta</taxon>
        <taxon>Magnoliopsida</taxon>
        <taxon>Liliopsida</taxon>
        <taxon>Poales</taxon>
        <taxon>Poaceae</taxon>
        <taxon>BOP clade</taxon>
        <taxon>Oryzoideae</taxon>
        <taxon>Oryzeae</taxon>
        <taxon>Oryzinae</taxon>
        <taxon>Oryza</taxon>
    </lineage>
</organism>
<protein>
    <recommendedName>
        <fullName evidence="2">Acyl-CoA-binding domain-containing protein</fullName>
    </recommendedName>
</protein>
<evidence type="ECO:0000313" key="3">
    <source>
        <dbReference type="EnsemblPlants" id="ONIVA08G06390.1"/>
    </source>
</evidence>
<dbReference type="OMA" id="KPMKDEA"/>
<name>A0A0E0I8H0_ORYNI</name>
<reference evidence="3" key="1">
    <citation type="submission" date="2015-04" db="UniProtKB">
        <authorList>
            <consortium name="EnsemblPlants"/>
        </authorList>
    </citation>
    <scope>IDENTIFICATION</scope>
    <source>
        <strain evidence="3">SL10</strain>
    </source>
</reference>
<evidence type="ECO:0000259" key="2">
    <source>
        <dbReference type="Pfam" id="PF24922"/>
    </source>
</evidence>
<keyword evidence="4" id="KW-1185">Reference proteome</keyword>
<sequence>MSKLSTVLHKKDDANELLIALKAEKEELEAALNREQVQTMHLKEEIAEAEARNAELTKLRHSMGCGWRRRVASDELRCDHWRRAPGVTWLWMMEDAAFGDELRCDVARGHRRTWPPAMSLAWGVRAAESTASNKPMKDEATGDELRRGAWTTQNAAAGDDLRHEARGVEGVATNDDASVLSSLYLVGIT</sequence>